<dbReference type="Proteomes" id="UP000593735">
    <property type="component" value="Chromosome"/>
</dbReference>
<organism evidence="2 3">
    <name type="scientific">Thermophilibacter immobilis</name>
    <dbReference type="NCBI Taxonomy" id="2779519"/>
    <lineage>
        <taxon>Bacteria</taxon>
        <taxon>Bacillati</taxon>
        <taxon>Actinomycetota</taxon>
        <taxon>Coriobacteriia</taxon>
        <taxon>Coriobacteriales</taxon>
        <taxon>Atopobiaceae</taxon>
        <taxon>Thermophilibacter</taxon>
    </lineage>
</organism>
<reference evidence="2 3" key="1">
    <citation type="submission" date="2020-10" db="EMBL/GenBank/DDBJ databases">
        <title>Olsenella immobilis sp.nov., isolated from the mud in a fermentation cellar used for the production of Chinese strong-flavoured liquor.</title>
        <authorList>
            <person name="Lu L."/>
        </authorList>
    </citation>
    <scope>NUCLEOTIDE SEQUENCE [LARGE SCALE GENOMIC DNA]</scope>
    <source>
        <strain evidence="2 3">LZLJ-2</strain>
    </source>
</reference>
<evidence type="ECO:0000259" key="1">
    <source>
        <dbReference type="Pfam" id="PF13635"/>
    </source>
</evidence>
<accession>A0A7S7M7M4</accession>
<protein>
    <submittedName>
        <fullName evidence="2">DUF4143 domain-containing protein</fullName>
    </submittedName>
</protein>
<dbReference type="EMBL" id="CP063767">
    <property type="protein sequence ID" value="QOY60191.1"/>
    <property type="molecule type" value="Genomic_DNA"/>
</dbReference>
<name>A0A7S7M7M4_9ACTN</name>
<evidence type="ECO:0000313" key="2">
    <source>
        <dbReference type="EMBL" id="QOY60191.1"/>
    </source>
</evidence>
<dbReference type="AlphaFoldDB" id="A0A7S7M7M4"/>
<proteinExistence type="predicted"/>
<dbReference type="PANTHER" id="PTHR43566">
    <property type="entry name" value="CONSERVED PROTEIN"/>
    <property type="match status" value="1"/>
</dbReference>
<keyword evidence="3" id="KW-1185">Reference proteome</keyword>
<sequence>MGCALFPLLDPLEASILWQRVCHLRLFESDDAKGGVSFASLFDGAPIQGVRRGTEIADVARWCCRGGWPSIMGLEDEFALETPADYIRSVNEVNVPKLGKDSATSLALMRSLAFDTSQAVTYATLAVDMGEDGSPARTRGTASAYLQMLSDLYLTEDLGGWEPPLRAKRRVRVRPKRYLIDPSLPAALIGASPSTLLRDTQTLGGLFETLCLRDLRVYLSVMPGAANKICYYRDEKDLEVDFVIELSDGRWGALEVKLSDLKVDDAAAERLLAFKRKVTANARAQARQPEFLAFLVGRGDFAYRRDDGILIIPIAALEP</sequence>
<dbReference type="InterPro" id="IPR025420">
    <property type="entry name" value="DUF4143"/>
</dbReference>
<evidence type="ECO:0000313" key="3">
    <source>
        <dbReference type="Proteomes" id="UP000593735"/>
    </source>
</evidence>
<feature type="domain" description="DUF4143" evidence="1">
    <location>
        <begin position="101"/>
        <end position="259"/>
    </location>
</feature>
<dbReference type="PANTHER" id="PTHR43566:SF2">
    <property type="entry name" value="DUF4143 DOMAIN-CONTAINING PROTEIN"/>
    <property type="match status" value="1"/>
</dbReference>
<dbReference type="KEGG" id="tio:INP52_07170"/>
<gene>
    <name evidence="2" type="ORF">INP52_07170</name>
</gene>
<dbReference type="Pfam" id="PF13635">
    <property type="entry name" value="DUF4143"/>
    <property type="match status" value="1"/>
</dbReference>